<protein>
    <submittedName>
        <fullName evidence="1">Mediator of RNA polymerase II transcription subunit 16</fullName>
    </submittedName>
</protein>
<organism evidence="1">
    <name type="scientific">Culex pipiens</name>
    <name type="common">House mosquito</name>
    <dbReference type="NCBI Taxonomy" id="7175"/>
    <lineage>
        <taxon>Eukaryota</taxon>
        <taxon>Metazoa</taxon>
        <taxon>Ecdysozoa</taxon>
        <taxon>Arthropoda</taxon>
        <taxon>Hexapoda</taxon>
        <taxon>Insecta</taxon>
        <taxon>Pterygota</taxon>
        <taxon>Neoptera</taxon>
        <taxon>Endopterygota</taxon>
        <taxon>Diptera</taxon>
        <taxon>Nematocera</taxon>
        <taxon>Culicoidea</taxon>
        <taxon>Culicidae</taxon>
        <taxon>Culicinae</taxon>
        <taxon>Culicini</taxon>
        <taxon>Culex</taxon>
        <taxon>Culex</taxon>
    </lineage>
</organism>
<sequence length="132" mass="14658">MSNKQGYDISQDIVAPNSIRESPHLDTARNKLDILVSLVSLALNTNDLMLDECCLLPNQVRIPQLQFVPSRTMIASPLLPYISLLVICETFKFRLQIPIVESDVIATEPEVTLVAGVDLAAAIQRCKNIRLD</sequence>
<evidence type="ECO:0000313" key="1">
    <source>
        <dbReference type="EMBL" id="CAG6541158.1"/>
    </source>
</evidence>
<proteinExistence type="predicted"/>
<accession>A0A8D8HV02</accession>
<dbReference type="AlphaFoldDB" id="A0A8D8HV02"/>
<reference evidence="1" key="1">
    <citation type="submission" date="2021-05" db="EMBL/GenBank/DDBJ databases">
        <authorList>
            <person name="Alioto T."/>
            <person name="Alioto T."/>
            <person name="Gomez Garrido J."/>
        </authorList>
    </citation>
    <scope>NUCLEOTIDE SEQUENCE</scope>
</reference>
<dbReference type="EMBL" id="HBUE01224320">
    <property type="protein sequence ID" value="CAG6541158.1"/>
    <property type="molecule type" value="Transcribed_RNA"/>
</dbReference>
<name>A0A8D8HV02_CULPI</name>
<dbReference type="EMBL" id="HBUE01331019">
    <property type="protein sequence ID" value="CAG6593231.1"/>
    <property type="molecule type" value="Transcribed_RNA"/>
</dbReference>